<proteinExistence type="predicted"/>
<protein>
    <submittedName>
        <fullName evidence="1">Uncharacterized protein</fullName>
    </submittedName>
</protein>
<dbReference type="EMBL" id="LNQE01001707">
    <property type="protein sequence ID" value="KUG14064.1"/>
    <property type="molecule type" value="Genomic_DNA"/>
</dbReference>
<comment type="caution">
    <text evidence="1">The sequence shown here is derived from an EMBL/GenBank/DDBJ whole genome shotgun (WGS) entry which is preliminary data.</text>
</comment>
<organism evidence="1">
    <name type="scientific">hydrocarbon metagenome</name>
    <dbReference type="NCBI Taxonomy" id="938273"/>
    <lineage>
        <taxon>unclassified sequences</taxon>
        <taxon>metagenomes</taxon>
        <taxon>ecological metagenomes</taxon>
    </lineage>
</organism>
<name>A0A0W8EZJ2_9ZZZZ</name>
<evidence type="ECO:0000313" key="1">
    <source>
        <dbReference type="EMBL" id="KUG14064.1"/>
    </source>
</evidence>
<reference evidence="1" key="1">
    <citation type="journal article" date="2015" name="Proc. Natl. Acad. Sci. U.S.A.">
        <title>Networks of energetic and metabolic interactions define dynamics in microbial communities.</title>
        <authorList>
            <person name="Embree M."/>
            <person name="Liu J.K."/>
            <person name="Al-Bassam M.M."/>
            <person name="Zengler K."/>
        </authorList>
    </citation>
    <scope>NUCLEOTIDE SEQUENCE</scope>
</reference>
<dbReference type="AlphaFoldDB" id="A0A0W8EZJ2"/>
<gene>
    <name evidence="1" type="ORF">ASZ90_016314</name>
</gene>
<accession>A0A0W8EZJ2</accession>
<sequence length="71" mass="7690">MFLIVFQGFGRIPADPDTRVILSSLVPVLRGGIGIRFFPVRSPQASGKDQPSRNRCGLPALLLPGHEPVHS</sequence>